<evidence type="ECO:0000313" key="2">
    <source>
        <dbReference type="Proteomes" id="UP001317870"/>
    </source>
</evidence>
<gene>
    <name evidence="1" type="ORF">IFM12276_00320</name>
</gene>
<name>A0ABN6TWD0_9NOCA</name>
<dbReference type="Proteomes" id="UP001317870">
    <property type="component" value="Chromosome"/>
</dbReference>
<evidence type="ECO:0000313" key="1">
    <source>
        <dbReference type="EMBL" id="BDT97003.1"/>
    </source>
</evidence>
<protein>
    <submittedName>
        <fullName evidence="1">Uncharacterized protein</fullName>
    </submittedName>
</protein>
<sequence length="191" mass="21331">MLPRLRPPERADVIFGCTTSQPYAWGMGITGIASARHKLDRAAHHINDLEQKVSIFAHDHPVEIEVKWKHSTKQSGEIDCEAVAKTVPTEVPDAWSLITGDALTNLRATLDHAVHPHGRNFPTRKSQFDRNGNVVSIRTIFNPTVTAVAEKHQPYHASDPDLHPLGILCDLVNEDKHRQLLVTNTFSANYL</sequence>
<organism evidence="1 2">
    <name type="scientific">Nocardia sputorum</name>
    <dbReference type="NCBI Taxonomy" id="2984338"/>
    <lineage>
        <taxon>Bacteria</taxon>
        <taxon>Bacillati</taxon>
        <taxon>Actinomycetota</taxon>
        <taxon>Actinomycetes</taxon>
        <taxon>Mycobacteriales</taxon>
        <taxon>Nocardiaceae</taxon>
        <taxon>Nocardia</taxon>
    </lineage>
</organism>
<accession>A0ABN6TWD0</accession>
<dbReference type="EMBL" id="AP026978">
    <property type="protein sequence ID" value="BDT97003.1"/>
    <property type="molecule type" value="Genomic_DNA"/>
</dbReference>
<proteinExistence type="predicted"/>
<reference evidence="1 2" key="1">
    <citation type="submission" date="2022-11" db="EMBL/GenBank/DDBJ databases">
        <title>Genome Sequencing of Nocardia sp. ON39_IFM12276 and assembly.</title>
        <authorList>
            <person name="Shimojima M."/>
            <person name="Toyokawa M."/>
            <person name="Uesaka K."/>
        </authorList>
    </citation>
    <scope>NUCLEOTIDE SEQUENCE [LARGE SCALE GENOMIC DNA]</scope>
    <source>
        <strain evidence="1 2">IFM 12276</strain>
    </source>
</reference>
<keyword evidence="2" id="KW-1185">Reference proteome</keyword>